<dbReference type="InterPro" id="IPR023753">
    <property type="entry name" value="FAD/NAD-binding_dom"/>
</dbReference>
<sequence length="302" mass="33010">MKNKMDFEVIIVGGSYAGLSAALTLGRSLRRVLVIDSGKPCNSPTPHSHNFITQDGMAPREIAEAAKAQVLKYNTVEFHHGLAISGTKTEGGFEIKTHGNGTFTAQKLLFATGVFDIMPDIDGFAACWGKSVLHCPYCHGYEARHQKIGLLGNGPMTFEFCRHLSNWSGQLVLFTNGKSTLTREETAKIRSHQIEVIEKEILAFEHREGYLDKVVFSDGSDHQVSALFARAEFKQHCDIPAQMGCELTEHGLIKTDEFQRTSLPGIFAAGDNVSFFRAVSIAAASGTKAGAAINKELIEESF</sequence>
<accession>A0ABV9T8M8</accession>
<dbReference type="InterPro" id="IPR036188">
    <property type="entry name" value="FAD/NAD-bd_sf"/>
</dbReference>
<feature type="domain" description="FAD/NAD(P)-binding" evidence="3">
    <location>
        <begin position="8"/>
        <end position="284"/>
    </location>
</feature>
<dbReference type="PRINTS" id="PR00469">
    <property type="entry name" value="PNDRDTASEII"/>
</dbReference>
<keyword evidence="5" id="KW-1185">Reference proteome</keyword>
<dbReference type="Proteomes" id="UP001595818">
    <property type="component" value="Unassembled WGS sequence"/>
</dbReference>
<dbReference type="EMBL" id="JBHSJJ010000023">
    <property type="protein sequence ID" value="MFC4874823.1"/>
    <property type="molecule type" value="Genomic_DNA"/>
</dbReference>
<evidence type="ECO:0000313" key="5">
    <source>
        <dbReference type="Proteomes" id="UP001595818"/>
    </source>
</evidence>
<comment type="caution">
    <text evidence="4">The sequence shown here is derived from an EMBL/GenBank/DDBJ whole genome shotgun (WGS) entry which is preliminary data.</text>
</comment>
<evidence type="ECO:0000313" key="4">
    <source>
        <dbReference type="EMBL" id="MFC4874823.1"/>
    </source>
</evidence>
<protein>
    <submittedName>
        <fullName evidence="4">NAD(P)/FAD-dependent oxidoreductase</fullName>
    </submittedName>
</protein>
<dbReference type="RefSeq" id="WP_377069045.1">
    <property type="nucleotide sequence ID" value="NZ_JBHSJJ010000023.1"/>
</dbReference>
<dbReference type="PANTHER" id="PTHR48105">
    <property type="entry name" value="THIOREDOXIN REDUCTASE 1-RELATED-RELATED"/>
    <property type="match status" value="1"/>
</dbReference>
<reference evidence="5" key="1">
    <citation type="journal article" date="2019" name="Int. J. Syst. Evol. Microbiol.">
        <title>The Global Catalogue of Microorganisms (GCM) 10K type strain sequencing project: providing services to taxonomists for standard genome sequencing and annotation.</title>
        <authorList>
            <consortium name="The Broad Institute Genomics Platform"/>
            <consortium name="The Broad Institute Genome Sequencing Center for Infectious Disease"/>
            <person name="Wu L."/>
            <person name="Ma J."/>
        </authorList>
    </citation>
    <scope>NUCLEOTIDE SEQUENCE [LARGE SCALE GENOMIC DNA]</scope>
    <source>
        <strain evidence="5">CGMCC 4.7466</strain>
    </source>
</reference>
<name>A0ABV9T8M8_9BACT</name>
<evidence type="ECO:0000259" key="3">
    <source>
        <dbReference type="Pfam" id="PF07992"/>
    </source>
</evidence>
<organism evidence="4 5">
    <name type="scientific">Negadavirga shengliensis</name>
    <dbReference type="NCBI Taxonomy" id="1389218"/>
    <lineage>
        <taxon>Bacteria</taxon>
        <taxon>Pseudomonadati</taxon>
        <taxon>Bacteroidota</taxon>
        <taxon>Cytophagia</taxon>
        <taxon>Cytophagales</taxon>
        <taxon>Cyclobacteriaceae</taxon>
        <taxon>Negadavirga</taxon>
    </lineage>
</organism>
<evidence type="ECO:0000256" key="1">
    <source>
        <dbReference type="ARBA" id="ARBA00022630"/>
    </source>
</evidence>
<gene>
    <name evidence="4" type="ORF">ACFPFU_24175</name>
</gene>
<dbReference type="SUPFAM" id="SSF51905">
    <property type="entry name" value="FAD/NAD(P)-binding domain"/>
    <property type="match status" value="1"/>
</dbReference>
<dbReference type="Gene3D" id="3.50.50.60">
    <property type="entry name" value="FAD/NAD(P)-binding domain"/>
    <property type="match status" value="2"/>
</dbReference>
<dbReference type="InterPro" id="IPR050097">
    <property type="entry name" value="Ferredoxin-NADP_redctase_2"/>
</dbReference>
<keyword evidence="1" id="KW-0285">Flavoprotein</keyword>
<proteinExistence type="predicted"/>
<dbReference type="PRINTS" id="PR00368">
    <property type="entry name" value="FADPNR"/>
</dbReference>
<dbReference type="Pfam" id="PF07992">
    <property type="entry name" value="Pyr_redox_2"/>
    <property type="match status" value="1"/>
</dbReference>
<evidence type="ECO:0000256" key="2">
    <source>
        <dbReference type="ARBA" id="ARBA00023002"/>
    </source>
</evidence>
<keyword evidence="2" id="KW-0560">Oxidoreductase</keyword>